<dbReference type="Proteomes" id="UP000001296">
    <property type="component" value="Chromosome"/>
</dbReference>
<gene>
    <name evidence="7" type="ordered locus">STHERM_c04530</name>
</gene>
<comment type="similarity">
    <text evidence="2">Belongs to the glycosyltransferase 28 family.</text>
</comment>
<dbReference type="Pfam" id="PF06925">
    <property type="entry name" value="MGDG_synth"/>
    <property type="match status" value="1"/>
</dbReference>
<proteinExistence type="inferred from homology"/>
<feature type="domain" description="Glycosyl transferase family 28 C-terminal" evidence="5">
    <location>
        <begin position="233"/>
        <end position="302"/>
    </location>
</feature>
<accession>E0RQ41</accession>
<dbReference type="AlphaFoldDB" id="E0RQ41"/>
<name>E0RQ41_WINT6</name>
<evidence type="ECO:0000259" key="6">
    <source>
        <dbReference type="Pfam" id="PF06925"/>
    </source>
</evidence>
<evidence type="ECO:0000256" key="2">
    <source>
        <dbReference type="ARBA" id="ARBA00006962"/>
    </source>
</evidence>
<dbReference type="Gene3D" id="3.40.50.2000">
    <property type="entry name" value="Glycogen Phosphorylase B"/>
    <property type="match status" value="2"/>
</dbReference>
<evidence type="ECO:0000256" key="3">
    <source>
        <dbReference type="ARBA" id="ARBA00022676"/>
    </source>
</evidence>
<dbReference type="CAZy" id="GT28">
    <property type="family name" value="Glycosyltransferase Family 28"/>
</dbReference>
<comment type="subcellular location">
    <subcellularLocation>
        <location evidence="1">Membrane</location>
    </subcellularLocation>
</comment>
<dbReference type="InterPro" id="IPR009695">
    <property type="entry name" value="Diacylglyc_glucosyltr_N"/>
</dbReference>
<evidence type="ECO:0000313" key="7">
    <source>
        <dbReference type="EMBL" id="ADN01425.1"/>
    </source>
</evidence>
<dbReference type="RefSeq" id="WP_013313266.1">
    <property type="nucleotide sequence ID" value="NC_014484.1"/>
</dbReference>
<sequence>MHRILFLTVGVGGGHIAPARAMASALEARFPDRLAVEVVDLPRAAGASRIDERLNRAWIQAARHPAPMRILYWLLTRLPRTGLEFARWHYRELFEAGIPYLVSRSPDLVVSTHPLCSMVALEARADHGLRFPLLTYVVDPFDAYPWWAARGVDLFLVASEEAREGLVRYDIDPSRIRIAPFPVRPEILTPSATREEVCLSLGLGPDLPVLLCTGGGMGLGKIGRYVEALVRARLPLNIVLLTGRNRALYERMRPLSGPGSRLAVVEFTDRMADLYHTADLVVGKAGASTAMEALVVGRPMLFTEWIAQNDYAIIRYFLDHGYGWYIPGVRDSLRFLSRADLPARVAHARARIQEAGFTTGVYQIADLIASILEGGGEPLPSA</sequence>
<evidence type="ECO:0000313" key="8">
    <source>
        <dbReference type="Proteomes" id="UP000001296"/>
    </source>
</evidence>
<dbReference type="eggNOG" id="COG0707">
    <property type="taxonomic scope" value="Bacteria"/>
</dbReference>
<evidence type="ECO:0000256" key="4">
    <source>
        <dbReference type="ARBA" id="ARBA00022679"/>
    </source>
</evidence>
<dbReference type="HOGENOM" id="CLU_723424_0_0_12"/>
<reference key="1">
    <citation type="submission" date="2009-08" db="EMBL/GenBank/DDBJ databases">
        <title>The genome sequence of Spirochaeta thermophila DSM6192.</title>
        <authorList>
            <person name="Angelov A."/>
            <person name="Mientus M."/>
            <person name="Wittenberg S."/>
            <person name="Lehmann R."/>
            <person name="Liesegang H."/>
            <person name="Daniel R."/>
            <person name="Liebl W."/>
        </authorList>
    </citation>
    <scope>NUCLEOTIDE SEQUENCE</scope>
    <source>
        <strain>DSM 6192</strain>
    </source>
</reference>
<evidence type="ECO:0000259" key="5">
    <source>
        <dbReference type="Pfam" id="PF04101"/>
    </source>
</evidence>
<keyword evidence="3 7" id="KW-0328">Glycosyltransferase</keyword>
<dbReference type="GO" id="GO:0016020">
    <property type="term" value="C:membrane"/>
    <property type="evidence" value="ECO:0007669"/>
    <property type="project" value="UniProtKB-SubCell"/>
</dbReference>
<dbReference type="InterPro" id="IPR050519">
    <property type="entry name" value="Glycosyltransf_28_UgtP"/>
</dbReference>
<keyword evidence="4 7" id="KW-0808">Transferase</keyword>
<dbReference type="PANTHER" id="PTHR43025">
    <property type="entry name" value="MONOGALACTOSYLDIACYLGLYCEROL SYNTHASE"/>
    <property type="match status" value="1"/>
</dbReference>
<organism evidence="7 8">
    <name type="scientific">Winmispira thermophila (strain ATCC 49972 / DSM 6192 / RI 19.B1)</name>
    <name type="common">Spirochaeta thermophila</name>
    <dbReference type="NCBI Taxonomy" id="665571"/>
    <lineage>
        <taxon>Bacteria</taxon>
        <taxon>Pseudomonadati</taxon>
        <taxon>Spirochaetota</taxon>
        <taxon>Spirochaetia</taxon>
        <taxon>Winmispirales</taxon>
        <taxon>Winmispiraceae</taxon>
        <taxon>Winmispira</taxon>
    </lineage>
</organism>
<dbReference type="Pfam" id="PF04101">
    <property type="entry name" value="Glyco_tran_28_C"/>
    <property type="match status" value="1"/>
</dbReference>
<dbReference type="GO" id="GO:0009247">
    <property type="term" value="P:glycolipid biosynthetic process"/>
    <property type="evidence" value="ECO:0007669"/>
    <property type="project" value="InterPro"/>
</dbReference>
<dbReference type="GO" id="GO:0046509">
    <property type="term" value="F:1,2-diacylglycerol 3-beta-galactosyltransferase activity"/>
    <property type="evidence" value="ECO:0007669"/>
    <property type="project" value="UniProtKB-EC"/>
</dbReference>
<dbReference type="PaxDb" id="665571-STHERM_c04530"/>
<dbReference type="SUPFAM" id="SSF53756">
    <property type="entry name" value="UDP-Glycosyltransferase/glycogen phosphorylase"/>
    <property type="match status" value="1"/>
</dbReference>
<dbReference type="EC" id="2.4.1.46" evidence="7"/>
<dbReference type="EMBL" id="CP001698">
    <property type="protein sequence ID" value="ADN01425.1"/>
    <property type="molecule type" value="Genomic_DNA"/>
</dbReference>
<dbReference type="PANTHER" id="PTHR43025:SF3">
    <property type="entry name" value="MONOGALACTOSYLDIACYLGLYCEROL SYNTHASE 1, CHLOROPLASTIC"/>
    <property type="match status" value="1"/>
</dbReference>
<protein>
    <submittedName>
        <fullName evidence="7">Probable monogalactosyldiacylglycerol synthase</fullName>
        <ecNumber evidence="7">2.4.1.46</ecNumber>
    </submittedName>
</protein>
<reference evidence="7 8" key="2">
    <citation type="journal article" date="2010" name="J. Bacteriol.">
        <title>Genome sequence of the polysaccharide-degrading, thermophilic anaerobe Spirochaeta thermophila DSM 6192.</title>
        <authorList>
            <person name="Angelov A."/>
            <person name="Liebl S."/>
            <person name="Ballschmiter M."/>
            <person name="Bomeke M."/>
            <person name="Lehmann R."/>
            <person name="Liesegang H."/>
            <person name="Daniel R."/>
            <person name="Liebl W."/>
        </authorList>
    </citation>
    <scope>NUCLEOTIDE SEQUENCE [LARGE SCALE GENOMIC DNA]</scope>
    <source>
        <strain evidence="8">ATCC 49972 / DSM 6192 / RI 19.B1</strain>
    </source>
</reference>
<dbReference type="KEGG" id="sta:STHERM_c04530"/>
<dbReference type="InterPro" id="IPR007235">
    <property type="entry name" value="Glyco_trans_28_C"/>
</dbReference>
<feature type="domain" description="Diacylglycerol glucosyltransferase N-terminal" evidence="6">
    <location>
        <begin position="15"/>
        <end position="183"/>
    </location>
</feature>
<evidence type="ECO:0000256" key="1">
    <source>
        <dbReference type="ARBA" id="ARBA00004370"/>
    </source>
</evidence>